<reference evidence="2" key="1">
    <citation type="journal article" date="2021" name="Curr. Microbiol.">
        <title>Complete genome of nocamycin-producing strain Saccharothrix syringae NRRL B-16468 reveals the biosynthetic potential for secondary metabolites.</title>
        <authorList>
            <person name="Mo X."/>
            <person name="Yang S."/>
        </authorList>
    </citation>
    <scope>NUCLEOTIDE SEQUENCE [LARGE SCALE GENOMIC DNA]</scope>
    <source>
        <strain evidence="2">ATCC 51364 / DSM 43886 / JCM 6844 / KCTC 9398 / NBRC 14523 / NRRL B-16468 / INA 2240</strain>
    </source>
</reference>
<name>A0A5Q0GW20_SACSY</name>
<dbReference type="AlphaFoldDB" id="A0A5Q0GW20"/>
<sequence length="107" mass="11675">MPVERKTPETGAEQAALREALVNGEQYRVSLDVVVTVLDRDAVRSAAQRRLDSARFDSEDARRRVADALEGDFSEALQFIVDAGGVFAGQDALHVRSAGVRVRPHDA</sequence>
<dbReference type="Proteomes" id="UP000325787">
    <property type="component" value="Chromosome"/>
</dbReference>
<keyword evidence="2" id="KW-1185">Reference proteome</keyword>
<protein>
    <submittedName>
        <fullName evidence="1">Uncharacterized protein</fullName>
    </submittedName>
</protein>
<dbReference type="EMBL" id="CP034550">
    <property type="protein sequence ID" value="QFZ17845.1"/>
    <property type="molecule type" value="Genomic_DNA"/>
</dbReference>
<dbReference type="RefSeq" id="WP_153277995.1">
    <property type="nucleotide sequence ID" value="NZ_CP034550.1"/>
</dbReference>
<evidence type="ECO:0000313" key="1">
    <source>
        <dbReference type="EMBL" id="QFZ17845.1"/>
    </source>
</evidence>
<accession>A0A5Q0GW20</accession>
<proteinExistence type="predicted"/>
<organism evidence="1 2">
    <name type="scientific">Saccharothrix syringae</name>
    <name type="common">Nocardiopsis syringae</name>
    <dbReference type="NCBI Taxonomy" id="103733"/>
    <lineage>
        <taxon>Bacteria</taxon>
        <taxon>Bacillati</taxon>
        <taxon>Actinomycetota</taxon>
        <taxon>Actinomycetes</taxon>
        <taxon>Pseudonocardiales</taxon>
        <taxon>Pseudonocardiaceae</taxon>
        <taxon>Saccharothrix</taxon>
    </lineage>
</organism>
<gene>
    <name evidence="1" type="ORF">EKG83_10445</name>
</gene>
<dbReference type="KEGG" id="ssyi:EKG83_10445"/>
<evidence type="ECO:0000313" key="2">
    <source>
        <dbReference type="Proteomes" id="UP000325787"/>
    </source>
</evidence>